<evidence type="ECO:0000256" key="7">
    <source>
        <dbReference type="ARBA" id="ARBA00023053"/>
    </source>
</evidence>
<feature type="transmembrane region" description="Helical" evidence="11">
    <location>
        <begin position="187"/>
        <end position="206"/>
    </location>
</feature>
<comment type="similarity">
    <text evidence="2">Belongs to the monovalent cation:proton antiporter 2 (CPA2) transporter (TC 2.A.37) family.</text>
</comment>
<keyword evidence="9 11" id="KW-0472">Membrane</keyword>
<keyword evidence="7" id="KW-0915">Sodium</keyword>
<dbReference type="GO" id="GO:0015297">
    <property type="term" value="F:antiporter activity"/>
    <property type="evidence" value="ECO:0007669"/>
    <property type="project" value="UniProtKB-KW"/>
</dbReference>
<dbReference type="PANTHER" id="PTHR43562">
    <property type="entry name" value="NAPA-TYPE SODIUM/HYDROGEN ANTIPORTER"/>
    <property type="match status" value="1"/>
</dbReference>
<feature type="transmembrane region" description="Helical" evidence="11">
    <location>
        <begin position="242"/>
        <end position="259"/>
    </location>
</feature>
<organism evidence="13 14">
    <name type="scientific">Porcincola intestinalis</name>
    <dbReference type="NCBI Taxonomy" id="2606632"/>
    <lineage>
        <taxon>Bacteria</taxon>
        <taxon>Bacillati</taxon>
        <taxon>Bacillota</taxon>
        <taxon>Clostridia</taxon>
        <taxon>Lachnospirales</taxon>
        <taxon>Lachnospiraceae</taxon>
        <taxon>Porcincola</taxon>
    </lineage>
</organism>
<keyword evidence="4" id="KW-0050">Antiport</keyword>
<comment type="caution">
    <text evidence="13">The sequence shown here is derived from an EMBL/GenBank/DDBJ whole genome shotgun (WGS) entry which is preliminary data.</text>
</comment>
<feature type="transmembrane region" description="Helical" evidence="11">
    <location>
        <begin position="151"/>
        <end position="175"/>
    </location>
</feature>
<dbReference type="RefSeq" id="WP_154523477.1">
    <property type="nucleotide sequence ID" value="NZ_VULZ01000003.1"/>
</dbReference>
<feature type="transmembrane region" description="Helical" evidence="11">
    <location>
        <begin position="362"/>
        <end position="381"/>
    </location>
</feature>
<sequence>MDTLEILKDLCIILVFGKFFSLVARKLHMPEVAGLIISGILIGPSVFGLVKQSDFLSGMGEIGVILLMFSAGLETDMEKLKESGLKATLIALAGVAVPVFAGTILYMSFYGFAGPGSEEFMKGLFIGTILAATSVSITVQALKELGKLNTVVGTTIMSAAIIDDVIGILVLTAVMSMKDPSNNIGVVALKTLAFFAIALVGGYFIFQLMKKLEKRSPHTRRIPILGVALAFALSYIADRYFGVADITGAYCAGVILCSLRESDYIERKVDINSYMIFGPVFFASIGLQTNLRQLDTTILVFSLAFVVVGLVGKIIGCGLMGRACGFNGHDSMKIGVGMMTRGEVALIVAQRGLKAGLMTSSYFTAVILLIIVSSILTPILLKMLYEKYPEAA</sequence>
<dbReference type="PANTHER" id="PTHR43562:SF3">
    <property type="entry name" value="SODIUM ION_PROTON EXCHANGER (EUROFUNG)"/>
    <property type="match status" value="1"/>
</dbReference>
<dbReference type="InterPro" id="IPR006153">
    <property type="entry name" value="Cation/H_exchanger_TM"/>
</dbReference>
<dbReference type="Pfam" id="PF00999">
    <property type="entry name" value="Na_H_Exchanger"/>
    <property type="match status" value="1"/>
</dbReference>
<evidence type="ECO:0000313" key="13">
    <source>
        <dbReference type="EMBL" id="MSS14184.1"/>
    </source>
</evidence>
<evidence type="ECO:0000313" key="14">
    <source>
        <dbReference type="Proteomes" id="UP000481852"/>
    </source>
</evidence>
<dbReference type="EMBL" id="VULZ01000003">
    <property type="protein sequence ID" value="MSS14184.1"/>
    <property type="molecule type" value="Genomic_DNA"/>
</dbReference>
<evidence type="ECO:0000256" key="3">
    <source>
        <dbReference type="ARBA" id="ARBA00022448"/>
    </source>
</evidence>
<feature type="transmembrane region" description="Helical" evidence="11">
    <location>
        <begin position="271"/>
        <end position="291"/>
    </location>
</feature>
<evidence type="ECO:0000256" key="5">
    <source>
        <dbReference type="ARBA" id="ARBA00022692"/>
    </source>
</evidence>
<dbReference type="AlphaFoldDB" id="A0A6L5X5N9"/>
<name>A0A6L5X5N9_9FIRM</name>
<feature type="transmembrane region" description="Helical" evidence="11">
    <location>
        <begin position="297"/>
        <end position="320"/>
    </location>
</feature>
<evidence type="ECO:0000256" key="1">
    <source>
        <dbReference type="ARBA" id="ARBA00004141"/>
    </source>
</evidence>
<dbReference type="GO" id="GO:0006814">
    <property type="term" value="P:sodium ion transport"/>
    <property type="evidence" value="ECO:0007669"/>
    <property type="project" value="UniProtKB-KW"/>
</dbReference>
<dbReference type="GO" id="GO:0016020">
    <property type="term" value="C:membrane"/>
    <property type="evidence" value="ECO:0007669"/>
    <property type="project" value="UniProtKB-SubCell"/>
</dbReference>
<evidence type="ECO:0000259" key="12">
    <source>
        <dbReference type="Pfam" id="PF00999"/>
    </source>
</evidence>
<dbReference type="Proteomes" id="UP000481852">
    <property type="component" value="Unassembled WGS sequence"/>
</dbReference>
<dbReference type="Gene3D" id="1.20.1530.20">
    <property type="match status" value="1"/>
</dbReference>
<proteinExistence type="inferred from homology"/>
<evidence type="ECO:0000256" key="11">
    <source>
        <dbReference type="SAM" id="Phobius"/>
    </source>
</evidence>
<evidence type="ECO:0000256" key="2">
    <source>
        <dbReference type="ARBA" id="ARBA00005551"/>
    </source>
</evidence>
<dbReference type="InterPro" id="IPR038770">
    <property type="entry name" value="Na+/solute_symporter_sf"/>
</dbReference>
<evidence type="ECO:0000256" key="6">
    <source>
        <dbReference type="ARBA" id="ARBA00022989"/>
    </source>
</evidence>
<keyword evidence="8" id="KW-0406">Ion transport</keyword>
<evidence type="ECO:0000256" key="8">
    <source>
        <dbReference type="ARBA" id="ARBA00023065"/>
    </source>
</evidence>
<gene>
    <name evidence="13" type="ORF">FYJ35_03855</name>
</gene>
<feature type="transmembrane region" description="Helical" evidence="11">
    <location>
        <begin position="55"/>
        <end position="73"/>
    </location>
</feature>
<feature type="transmembrane region" description="Helical" evidence="11">
    <location>
        <begin position="85"/>
        <end position="108"/>
    </location>
</feature>
<keyword evidence="10" id="KW-0739">Sodium transport</keyword>
<comment type="subcellular location">
    <subcellularLocation>
        <location evidence="1">Membrane</location>
        <topology evidence="1">Multi-pass membrane protein</topology>
    </subcellularLocation>
</comment>
<feature type="transmembrane region" description="Helical" evidence="11">
    <location>
        <begin position="120"/>
        <end position="139"/>
    </location>
</feature>
<protein>
    <submittedName>
        <fullName evidence="13">Cation:proton antiporter</fullName>
    </submittedName>
</protein>
<accession>A0A6L5X5N9</accession>
<feature type="domain" description="Cation/H+ exchanger transmembrane" evidence="12">
    <location>
        <begin position="14"/>
        <end position="384"/>
    </location>
</feature>
<evidence type="ECO:0000256" key="10">
    <source>
        <dbReference type="ARBA" id="ARBA00023201"/>
    </source>
</evidence>
<keyword evidence="6 11" id="KW-1133">Transmembrane helix</keyword>
<keyword evidence="14" id="KW-1185">Reference proteome</keyword>
<keyword evidence="5 11" id="KW-0812">Transmembrane</keyword>
<dbReference type="GO" id="GO:1902600">
    <property type="term" value="P:proton transmembrane transport"/>
    <property type="evidence" value="ECO:0007669"/>
    <property type="project" value="InterPro"/>
</dbReference>
<evidence type="ECO:0000256" key="4">
    <source>
        <dbReference type="ARBA" id="ARBA00022449"/>
    </source>
</evidence>
<reference evidence="13 14" key="1">
    <citation type="submission" date="2019-08" db="EMBL/GenBank/DDBJ databases">
        <title>In-depth cultivation of the pig gut microbiome towards novel bacterial diversity and tailored functional studies.</title>
        <authorList>
            <person name="Wylensek D."/>
            <person name="Hitch T.C.A."/>
            <person name="Clavel T."/>
        </authorList>
    </citation>
    <scope>NUCLEOTIDE SEQUENCE [LARGE SCALE GENOMIC DNA]</scope>
    <source>
        <strain evidence="13 14">Oil+RF-744-WCA-WT-11</strain>
    </source>
</reference>
<keyword evidence="3" id="KW-0813">Transport</keyword>
<evidence type="ECO:0000256" key="9">
    <source>
        <dbReference type="ARBA" id="ARBA00023136"/>
    </source>
</evidence>
<feature type="transmembrane region" description="Helical" evidence="11">
    <location>
        <begin position="32"/>
        <end position="49"/>
    </location>
</feature>